<proteinExistence type="predicted"/>
<name>A0A841JL26_9SPHI</name>
<gene>
    <name evidence="2" type="ORF">HDF22_005808</name>
</gene>
<reference evidence="2 3" key="1">
    <citation type="submission" date="2020-08" db="EMBL/GenBank/DDBJ databases">
        <title>Genomic Encyclopedia of Type Strains, Phase IV (KMG-V): Genome sequencing to study the core and pangenomes of soil and plant-associated prokaryotes.</title>
        <authorList>
            <person name="Whitman W."/>
        </authorList>
    </citation>
    <scope>NUCLEOTIDE SEQUENCE [LARGE SCALE GENOMIC DNA]</scope>
    <source>
        <strain evidence="2 3">MP601</strain>
    </source>
</reference>
<feature type="region of interest" description="Disordered" evidence="1">
    <location>
        <begin position="57"/>
        <end position="93"/>
    </location>
</feature>
<dbReference type="AlphaFoldDB" id="A0A841JL26"/>
<comment type="caution">
    <text evidence="2">The sequence shown here is derived from an EMBL/GenBank/DDBJ whole genome shotgun (WGS) entry which is preliminary data.</text>
</comment>
<organism evidence="2 3">
    <name type="scientific">Mucilaginibacter lappiensis</name>
    <dbReference type="NCBI Taxonomy" id="354630"/>
    <lineage>
        <taxon>Bacteria</taxon>
        <taxon>Pseudomonadati</taxon>
        <taxon>Bacteroidota</taxon>
        <taxon>Sphingobacteriia</taxon>
        <taxon>Sphingobacteriales</taxon>
        <taxon>Sphingobacteriaceae</taxon>
        <taxon>Mucilaginibacter</taxon>
    </lineage>
</organism>
<dbReference type="RefSeq" id="WP_183590090.1">
    <property type="nucleotide sequence ID" value="NZ_JACHCA010000028.1"/>
</dbReference>
<dbReference type="Proteomes" id="UP000548326">
    <property type="component" value="Unassembled WGS sequence"/>
</dbReference>
<dbReference type="EMBL" id="JACHCA010000028">
    <property type="protein sequence ID" value="MBB6131657.1"/>
    <property type="molecule type" value="Genomic_DNA"/>
</dbReference>
<protein>
    <submittedName>
        <fullName evidence="2">Uncharacterized protein</fullName>
    </submittedName>
</protein>
<evidence type="ECO:0000256" key="1">
    <source>
        <dbReference type="SAM" id="MobiDB-lite"/>
    </source>
</evidence>
<accession>A0A841JL26</accession>
<evidence type="ECO:0000313" key="3">
    <source>
        <dbReference type="Proteomes" id="UP000548326"/>
    </source>
</evidence>
<sequence length="93" mass="10763">MIQRISFSKGEYKFKSSEIDQSLSYGKLSQGINHRVKQEQQRNARHQQFVDQLKHALNKSREGAKTQPQEQGKGNKVANSPLEILLKPQHEDY</sequence>
<evidence type="ECO:0000313" key="2">
    <source>
        <dbReference type="EMBL" id="MBB6131657.1"/>
    </source>
</evidence>